<dbReference type="PANTHER" id="PTHR22950">
    <property type="entry name" value="AMINO ACID TRANSPORTER"/>
    <property type="match status" value="1"/>
</dbReference>
<name>A0A1G2R1P5_9BACT</name>
<evidence type="ECO:0000256" key="3">
    <source>
        <dbReference type="ARBA" id="ARBA00022989"/>
    </source>
</evidence>
<dbReference type="GO" id="GO:0015179">
    <property type="term" value="F:L-amino acid transmembrane transporter activity"/>
    <property type="evidence" value="ECO:0007669"/>
    <property type="project" value="TreeGrafter"/>
</dbReference>
<feature type="transmembrane region" description="Helical" evidence="5">
    <location>
        <begin position="360"/>
        <end position="378"/>
    </location>
</feature>
<keyword evidence="4 5" id="KW-0472">Membrane</keyword>
<dbReference type="STRING" id="1802451.A3C82_00565"/>
<reference evidence="7 8" key="1">
    <citation type="journal article" date="2016" name="Nat. Commun.">
        <title>Thousands of microbial genomes shed light on interconnected biogeochemical processes in an aquifer system.</title>
        <authorList>
            <person name="Anantharaman K."/>
            <person name="Brown C.T."/>
            <person name="Hug L.A."/>
            <person name="Sharon I."/>
            <person name="Castelle C.J."/>
            <person name="Probst A.J."/>
            <person name="Thomas B.C."/>
            <person name="Singh A."/>
            <person name="Wilkins M.J."/>
            <person name="Karaoz U."/>
            <person name="Brodie E.L."/>
            <person name="Williams K.H."/>
            <person name="Hubbard S.S."/>
            <person name="Banfield J.F."/>
        </authorList>
    </citation>
    <scope>NUCLEOTIDE SEQUENCE [LARGE SCALE GENOMIC DNA]</scope>
</reference>
<dbReference type="Proteomes" id="UP000176901">
    <property type="component" value="Unassembled WGS sequence"/>
</dbReference>
<organism evidence="7 8">
    <name type="scientific">Candidatus Wildermuthbacteria bacterium RIFCSPHIGHO2_02_FULL_47_12</name>
    <dbReference type="NCBI Taxonomy" id="1802451"/>
    <lineage>
        <taxon>Bacteria</taxon>
        <taxon>Candidatus Wildermuthiibacteriota</taxon>
    </lineage>
</organism>
<feature type="transmembrane region" description="Helical" evidence="5">
    <location>
        <begin position="182"/>
        <end position="205"/>
    </location>
</feature>
<feature type="transmembrane region" description="Helical" evidence="5">
    <location>
        <begin position="291"/>
        <end position="311"/>
    </location>
</feature>
<evidence type="ECO:0000256" key="5">
    <source>
        <dbReference type="SAM" id="Phobius"/>
    </source>
</evidence>
<evidence type="ECO:0000256" key="2">
    <source>
        <dbReference type="ARBA" id="ARBA00022692"/>
    </source>
</evidence>
<dbReference type="Pfam" id="PF01490">
    <property type="entry name" value="Aa_trans"/>
    <property type="match status" value="1"/>
</dbReference>
<feature type="transmembrane region" description="Helical" evidence="5">
    <location>
        <begin position="32"/>
        <end position="58"/>
    </location>
</feature>
<evidence type="ECO:0000313" key="8">
    <source>
        <dbReference type="Proteomes" id="UP000176901"/>
    </source>
</evidence>
<dbReference type="InterPro" id="IPR013057">
    <property type="entry name" value="AA_transpt_TM"/>
</dbReference>
<evidence type="ECO:0000259" key="6">
    <source>
        <dbReference type="Pfam" id="PF01490"/>
    </source>
</evidence>
<accession>A0A1G2R1P5</accession>
<dbReference type="GO" id="GO:0016020">
    <property type="term" value="C:membrane"/>
    <property type="evidence" value="ECO:0007669"/>
    <property type="project" value="UniProtKB-SubCell"/>
</dbReference>
<feature type="domain" description="Amino acid transporter transmembrane" evidence="6">
    <location>
        <begin position="3"/>
        <end position="244"/>
    </location>
</feature>
<protein>
    <recommendedName>
        <fullName evidence="6">Amino acid transporter transmembrane domain-containing protein</fullName>
    </recommendedName>
</protein>
<keyword evidence="3 5" id="KW-1133">Transmembrane helix</keyword>
<evidence type="ECO:0000313" key="7">
    <source>
        <dbReference type="EMBL" id="OHA66703.1"/>
    </source>
</evidence>
<dbReference type="EMBL" id="MHTW01000027">
    <property type="protein sequence ID" value="OHA66703.1"/>
    <property type="molecule type" value="Genomic_DNA"/>
</dbReference>
<keyword evidence="2 5" id="KW-0812">Transmembrane</keyword>
<sequence length="379" mass="40735">MNSFTLALSTLVGTIVGAGIFGIPFAMLKSGIVPGLFYLFLLGGIICLLHLFFGEVCLRTSGKHRLVGYAAIYLGKRGKVLATLTLLFVLVGTLLAYLILVGEFSEIVFGSFLPFSSTIFTVVFSICAFFLVLSGRQLITKIEFFTNIVFIAAIAGLLVFALPHVQSIAVPLFDFSNLSNLFLPFGVLLFAFAGFEAVPEVMSFLRDRNARTKLDNVIIWSSVVVGAFFLLFSLIVLGVSGLATTPDAFSGLVPFLGQSIIAFGALIGIVIIADSFLVIGNYLKNSLRHDFNLPYVPSALIALCVPLALFLLGFREFIAVVGVVGGVMGAVEGVLVMLMFRKAKTMGDRKPEYEIRVPSLFLFLLAGILVAGAAAELLL</sequence>
<evidence type="ECO:0000256" key="1">
    <source>
        <dbReference type="ARBA" id="ARBA00004141"/>
    </source>
</evidence>
<proteinExistence type="predicted"/>
<feature type="transmembrane region" description="Helical" evidence="5">
    <location>
        <begin position="79"/>
        <end position="100"/>
    </location>
</feature>
<dbReference type="InterPro" id="IPR001734">
    <property type="entry name" value="Na/solute_symporter"/>
</dbReference>
<feature type="transmembrane region" description="Helical" evidence="5">
    <location>
        <begin position="112"/>
        <end position="132"/>
    </location>
</feature>
<comment type="caution">
    <text evidence="7">The sequence shown here is derived from an EMBL/GenBank/DDBJ whole genome shotgun (WGS) entry which is preliminary data.</text>
</comment>
<dbReference type="AlphaFoldDB" id="A0A1G2R1P5"/>
<gene>
    <name evidence="7" type="ORF">A3C82_00565</name>
</gene>
<dbReference type="Gene3D" id="1.20.1740.10">
    <property type="entry name" value="Amino acid/polyamine transporter I"/>
    <property type="match status" value="1"/>
</dbReference>
<evidence type="ECO:0000256" key="4">
    <source>
        <dbReference type="ARBA" id="ARBA00023136"/>
    </source>
</evidence>
<feature type="transmembrane region" description="Helical" evidence="5">
    <location>
        <begin position="217"/>
        <end position="243"/>
    </location>
</feature>
<feature type="transmembrane region" description="Helical" evidence="5">
    <location>
        <begin position="144"/>
        <end position="162"/>
    </location>
</feature>
<dbReference type="PROSITE" id="PS50283">
    <property type="entry name" value="NA_SOLUT_SYMP_3"/>
    <property type="match status" value="1"/>
</dbReference>
<feature type="transmembrane region" description="Helical" evidence="5">
    <location>
        <begin position="255"/>
        <end position="279"/>
    </location>
</feature>
<feature type="transmembrane region" description="Helical" evidence="5">
    <location>
        <begin position="317"/>
        <end position="340"/>
    </location>
</feature>
<comment type="subcellular location">
    <subcellularLocation>
        <location evidence="1">Membrane</location>
        <topology evidence="1">Multi-pass membrane protein</topology>
    </subcellularLocation>
</comment>